<dbReference type="Proteomes" id="UP000285523">
    <property type="component" value="Unassembled WGS sequence"/>
</dbReference>
<dbReference type="AlphaFoldDB" id="A0A418VDS4"/>
<proteinExistence type="predicted"/>
<sequence length="227" mass="25104">MTPKQTLIMWCLLGRQGQAMQGEIVPKVEKTDREALVAERLISSTKIGRSIGLKLEDKGWAWAGQHLGDELPKNYQVLQQWLALLQQHLDKNGETLADFIGQAPDWPPAASAKDKAPKRKRTPAPPRPREPKPASPPTPEQVRARIEQAYLTITNGRRGEPVALGKLRAELPDLDSATVDAALLRIHKTERGAGFGRNDDPKDISTDEAHAAFSAGGDPYHFIWFQA</sequence>
<feature type="region of interest" description="Disordered" evidence="1">
    <location>
        <begin position="100"/>
        <end position="141"/>
    </location>
</feature>
<protein>
    <submittedName>
        <fullName evidence="2">Uncharacterized protein</fullName>
    </submittedName>
</protein>
<organism evidence="2 3">
    <name type="scientific">Rhodopseudomonas palustris</name>
    <dbReference type="NCBI Taxonomy" id="1076"/>
    <lineage>
        <taxon>Bacteria</taxon>
        <taxon>Pseudomonadati</taxon>
        <taxon>Pseudomonadota</taxon>
        <taxon>Alphaproteobacteria</taxon>
        <taxon>Hyphomicrobiales</taxon>
        <taxon>Nitrobacteraceae</taxon>
        <taxon>Rhodopseudomonas</taxon>
    </lineage>
</organism>
<evidence type="ECO:0000256" key="1">
    <source>
        <dbReference type="SAM" id="MobiDB-lite"/>
    </source>
</evidence>
<gene>
    <name evidence="2" type="ORF">D4Q52_12300</name>
</gene>
<evidence type="ECO:0000313" key="2">
    <source>
        <dbReference type="EMBL" id="RJF74282.1"/>
    </source>
</evidence>
<reference evidence="2 3" key="1">
    <citation type="submission" date="2018-09" db="EMBL/GenBank/DDBJ databases">
        <title>Draft genome sequence of Rhodopseudomonas palustris 2.1.18.</title>
        <authorList>
            <person name="Robertson S.L."/>
            <person name="Meyer T.E."/>
            <person name="Kyndt J.A."/>
        </authorList>
    </citation>
    <scope>NUCLEOTIDE SEQUENCE [LARGE SCALE GENOMIC DNA]</scope>
    <source>
        <strain evidence="2 3">2.1.18</strain>
    </source>
</reference>
<dbReference type="RefSeq" id="WP_119856856.1">
    <property type="nucleotide sequence ID" value="NZ_QYYD01000011.1"/>
</dbReference>
<dbReference type="EMBL" id="QYYD01000011">
    <property type="protein sequence ID" value="RJF74282.1"/>
    <property type="molecule type" value="Genomic_DNA"/>
</dbReference>
<name>A0A418VDS4_RHOPL</name>
<evidence type="ECO:0000313" key="3">
    <source>
        <dbReference type="Proteomes" id="UP000285523"/>
    </source>
</evidence>
<accession>A0A418VDS4</accession>
<dbReference type="OrthoDB" id="5765492at2"/>
<comment type="caution">
    <text evidence="2">The sequence shown here is derived from an EMBL/GenBank/DDBJ whole genome shotgun (WGS) entry which is preliminary data.</text>
</comment>